<accession>A0A1Y3EMH8</accession>
<proteinExistence type="predicted"/>
<keyword evidence="2" id="KW-0863">Zinc-finger</keyword>
<dbReference type="EMBL" id="LVZM01007087">
    <property type="protein sequence ID" value="OUC46333.1"/>
    <property type="molecule type" value="Genomic_DNA"/>
</dbReference>
<dbReference type="GO" id="GO:0000398">
    <property type="term" value="P:mRNA splicing, via spliceosome"/>
    <property type="evidence" value="ECO:0007669"/>
    <property type="project" value="InterPro"/>
</dbReference>
<feature type="region of interest" description="Disordered" evidence="5">
    <location>
        <begin position="48"/>
        <end position="77"/>
    </location>
</feature>
<keyword evidence="1" id="KW-0479">Metal-binding</keyword>
<sequence>MSMRIKKSTLEDVRARFSAKKQEAEERKKSYDIEERLREIQEEERKMAEYKKQKRLEKSKRKRADLSDDEDDKNESDVSKLMGFKCFGTSKK</sequence>
<dbReference type="AlphaFoldDB" id="A0A1Y3EMH8"/>
<evidence type="ECO:0000256" key="2">
    <source>
        <dbReference type="ARBA" id="ARBA00022771"/>
    </source>
</evidence>
<protein>
    <submittedName>
        <fullName evidence="6">Uncharacterized protein</fullName>
    </submittedName>
</protein>
<evidence type="ECO:0000256" key="3">
    <source>
        <dbReference type="ARBA" id="ARBA00022833"/>
    </source>
</evidence>
<dbReference type="PANTHER" id="PTHR45986">
    <property type="entry name" value="ZINC FINGER MATRIN-TYPE PROTEIN 2"/>
    <property type="match status" value="1"/>
</dbReference>
<reference evidence="6 7" key="1">
    <citation type="submission" date="2015-04" db="EMBL/GenBank/DDBJ databases">
        <title>Draft genome of the roundworm Trichinella nativa.</title>
        <authorList>
            <person name="Mitreva M."/>
        </authorList>
    </citation>
    <scope>NUCLEOTIDE SEQUENCE [LARGE SCALE GENOMIC DNA]</scope>
    <source>
        <strain evidence="6 7">ISS45</strain>
    </source>
</reference>
<evidence type="ECO:0000256" key="1">
    <source>
        <dbReference type="ARBA" id="ARBA00022723"/>
    </source>
</evidence>
<dbReference type="PANTHER" id="PTHR45986:SF1">
    <property type="entry name" value="ZINC FINGER MATRIN-TYPE PROTEIN 2"/>
    <property type="match status" value="1"/>
</dbReference>
<evidence type="ECO:0000313" key="7">
    <source>
        <dbReference type="Proteomes" id="UP000243006"/>
    </source>
</evidence>
<dbReference type="GO" id="GO:0005681">
    <property type="term" value="C:spliceosomal complex"/>
    <property type="evidence" value="ECO:0007669"/>
    <property type="project" value="InterPro"/>
</dbReference>
<organism evidence="6 7">
    <name type="scientific">Trichinella nativa</name>
    <dbReference type="NCBI Taxonomy" id="6335"/>
    <lineage>
        <taxon>Eukaryota</taxon>
        <taxon>Metazoa</taxon>
        <taxon>Ecdysozoa</taxon>
        <taxon>Nematoda</taxon>
        <taxon>Enoplea</taxon>
        <taxon>Dorylaimia</taxon>
        <taxon>Trichinellida</taxon>
        <taxon>Trichinellidae</taxon>
        <taxon>Trichinella</taxon>
    </lineage>
</organism>
<keyword evidence="4" id="KW-0539">Nucleus</keyword>
<keyword evidence="3" id="KW-0862">Zinc</keyword>
<feature type="compositionally biased region" description="Basic and acidic residues" evidence="5">
    <location>
        <begin position="8"/>
        <end position="31"/>
    </location>
</feature>
<evidence type="ECO:0000256" key="4">
    <source>
        <dbReference type="ARBA" id="ARBA00023242"/>
    </source>
</evidence>
<name>A0A1Y3EMH8_9BILA</name>
<dbReference type="GO" id="GO:0046540">
    <property type="term" value="C:U4/U6 x U5 tri-snRNP complex"/>
    <property type="evidence" value="ECO:0007669"/>
    <property type="project" value="TreeGrafter"/>
</dbReference>
<feature type="compositionally biased region" description="Basic residues" evidence="5">
    <location>
        <begin position="52"/>
        <end position="63"/>
    </location>
</feature>
<gene>
    <name evidence="6" type="ORF">D917_07797</name>
</gene>
<dbReference type="Proteomes" id="UP000243006">
    <property type="component" value="Unassembled WGS sequence"/>
</dbReference>
<evidence type="ECO:0000256" key="5">
    <source>
        <dbReference type="SAM" id="MobiDB-lite"/>
    </source>
</evidence>
<dbReference type="InterPro" id="IPR040107">
    <property type="entry name" value="Snu23"/>
</dbReference>
<evidence type="ECO:0000313" key="6">
    <source>
        <dbReference type="EMBL" id="OUC46333.1"/>
    </source>
</evidence>
<comment type="caution">
    <text evidence="6">The sequence shown here is derived from an EMBL/GenBank/DDBJ whole genome shotgun (WGS) entry which is preliminary data.</text>
</comment>
<feature type="region of interest" description="Disordered" evidence="5">
    <location>
        <begin position="1"/>
        <end position="31"/>
    </location>
</feature>
<dbReference type="GO" id="GO:0008270">
    <property type="term" value="F:zinc ion binding"/>
    <property type="evidence" value="ECO:0007669"/>
    <property type="project" value="UniProtKB-KW"/>
</dbReference>